<dbReference type="AlphaFoldDB" id="A0A9Q9AMZ6"/>
<reference evidence="1" key="1">
    <citation type="submission" date="2022-06" db="EMBL/GenBank/DDBJ databases">
        <title>Complete genome sequences of two strains of the flax pathogen Septoria linicola.</title>
        <authorList>
            <person name="Lapalu N."/>
            <person name="Simon A."/>
            <person name="Demenou B."/>
            <person name="Paumier D."/>
            <person name="Guillot M.-P."/>
            <person name="Gout L."/>
            <person name="Valade R."/>
        </authorList>
    </citation>
    <scope>NUCLEOTIDE SEQUENCE</scope>
    <source>
        <strain evidence="1">SE15195</strain>
    </source>
</reference>
<protein>
    <submittedName>
        <fullName evidence="1">Uncharacterized protein</fullName>
    </submittedName>
</protein>
<sequence length="98" mass="10344">MAASCVAGYEFGKRGASSLGVNITDAVDASSITSEIGSSQATSAYRICVAPTRKVLHHFKTFAHAAGYTETGGILVDTRLNAIHAPCPLQRTQYSHQC</sequence>
<keyword evidence="2" id="KW-1185">Reference proteome</keyword>
<evidence type="ECO:0000313" key="1">
    <source>
        <dbReference type="EMBL" id="USW48987.1"/>
    </source>
</evidence>
<dbReference type="EMBL" id="CP099419">
    <property type="protein sequence ID" value="USW48987.1"/>
    <property type="molecule type" value="Genomic_DNA"/>
</dbReference>
<name>A0A9Q9AMZ6_9PEZI</name>
<dbReference type="Proteomes" id="UP001056384">
    <property type="component" value="Chromosome 2"/>
</dbReference>
<proteinExistence type="predicted"/>
<organism evidence="1 2">
    <name type="scientific">Septoria linicola</name>
    <dbReference type="NCBI Taxonomy" id="215465"/>
    <lineage>
        <taxon>Eukaryota</taxon>
        <taxon>Fungi</taxon>
        <taxon>Dikarya</taxon>
        <taxon>Ascomycota</taxon>
        <taxon>Pezizomycotina</taxon>
        <taxon>Dothideomycetes</taxon>
        <taxon>Dothideomycetidae</taxon>
        <taxon>Mycosphaerellales</taxon>
        <taxon>Mycosphaerellaceae</taxon>
        <taxon>Septoria</taxon>
    </lineage>
</organism>
<accession>A0A9Q9AMZ6</accession>
<evidence type="ECO:0000313" key="2">
    <source>
        <dbReference type="Proteomes" id="UP001056384"/>
    </source>
</evidence>
<gene>
    <name evidence="1" type="ORF">Slin15195_G023060</name>
</gene>